<evidence type="ECO:0000313" key="4">
    <source>
        <dbReference type="Proteomes" id="UP000325081"/>
    </source>
</evidence>
<evidence type="ECO:0000259" key="2">
    <source>
        <dbReference type="Pfam" id="PF25122"/>
    </source>
</evidence>
<evidence type="ECO:0000256" key="1">
    <source>
        <dbReference type="SAM" id="MobiDB-lite"/>
    </source>
</evidence>
<name>A0A5A7QWI1_STRAF</name>
<dbReference type="InterPro" id="IPR056717">
    <property type="entry name" value="DUF7815"/>
</dbReference>
<protein>
    <submittedName>
        <fullName evidence="3">Dentin sialophospho protein</fullName>
    </submittedName>
</protein>
<dbReference type="PANTHER" id="PTHR36308">
    <property type="entry name" value="DENTIN SIALOPHOSPHOPROTEIN-RELATED"/>
    <property type="match status" value="1"/>
</dbReference>
<dbReference type="OrthoDB" id="1904894at2759"/>
<dbReference type="PANTHER" id="PTHR36308:SF1">
    <property type="entry name" value="DENTIN SIALOPHOSPHOPROTEIN-RELATED"/>
    <property type="match status" value="1"/>
</dbReference>
<comment type="caution">
    <text evidence="3">The sequence shown here is derived from an EMBL/GenBank/DDBJ whole genome shotgun (WGS) entry which is preliminary data.</text>
</comment>
<reference evidence="4" key="1">
    <citation type="journal article" date="2019" name="Curr. Biol.">
        <title>Genome Sequence of Striga asiatica Provides Insight into the Evolution of Plant Parasitism.</title>
        <authorList>
            <person name="Yoshida S."/>
            <person name="Kim S."/>
            <person name="Wafula E.K."/>
            <person name="Tanskanen J."/>
            <person name="Kim Y.M."/>
            <person name="Honaas L."/>
            <person name="Yang Z."/>
            <person name="Spallek T."/>
            <person name="Conn C.E."/>
            <person name="Ichihashi Y."/>
            <person name="Cheong K."/>
            <person name="Cui S."/>
            <person name="Der J.P."/>
            <person name="Gundlach H."/>
            <person name="Jiao Y."/>
            <person name="Hori C."/>
            <person name="Ishida J.K."/>
            <person name="Kasahara H."/>
            <person name="Kiba T."/>
            <person name="Kim M.S."/>
            <person name="Koo N."/>
            <person name="Laohavisit A."/>
            <person name="Lee Y.H."/>
            <person name="Lumba S."/>
            <person name="McCourt P."/>
            <person name="Mortimer J.C."/>
            <person name="Mutuku J.M."/>
            <person name="Nomura T."/>
            <person name="Sasaki-Sekimoto Y."/>
            <person name="Seto Y."/>
            <person name="Wang Y."/>
            <person name="Wakatake T."/>
            <person name="Sakakibara H."/>
            <person name="Demura T."/>
            <person name="Yamaguchi S."/>
            <person name="Yoneyama K."/>
            <person name="Manabe R.I."/>
            <person name="Nelson D.C."/>
            <person name="Schulman A.H."/>
            <person name="Timko M.P."/>
            <person name="dePamphilis C.W."/>
            <person name="Choi D."/>
            <person name="Shirasu K."/>
        </authorList>
    </citation>
    <scope>NUCLEOTIDE SEQUENCE [LARGE SCALE GENOMIC DNA]</scope>
    <source>
        <strain evidence="4">cv. UVA1</strain>
    </source>
</reference>
<feature type="region of interest" description="Disordered" evidence="1">
    <location>
        <begin position="210"/>
        <end position="255"/>
    </location>
</feature>
<sequence length="255" mass="27980">MPQAPVELIRHVQICTRSAADLPGYNPSNPTLPALTPLSAAIAASHPSPPQLRCKNCKATLLRGSESIICAYCGLAPRDGGVSDPISFTSTVGYQWLLRSLRLDGSEMVDQTQKREQNQGYNSPKSLTPLSKFLNFKISRPAKTEKQEIVLSEKNSEQNEGSLRLTVVAPDKFFLKSQKDILSDMSSGQPFTGNRIGTSDERKTVAAFGHRNSLQNVESSEPADSSSKAFSEWEAEFQSADSENRHEFPDASFED</sequence>
<gene>
    <name evidence="3" type="ORF">STAS_25381</name>
</gene>
<feature type="domain" description="DUF7815" evidence="2">
    <location>
        <begin position="50"/>
        <end position="74"/>
    </location>
</feature>
<accession>A0A5A7QWI1</accession>
<feature type="compositionally biased region" description="Polar residues" evidence="1">
    <location>
        <begin position="212"/>
        <end position="229"/>
    </location>
</feature>
<dbReference type="Proteomes" id="UP000325081">
    <property type="component" value="Unassembled WGS sequence"/>
</dbReference>
<keyword evidence="4" id="KW-1185">Reference proteome</keyword>
<dbReference type="EMBL" id="BKCP01008181">
    <property type="protein sequence ID" value="GER48221.1"/>
    <property type="molecule type" value="Genomic_DNA"/>
</dbReference>
<proteinExistence type="predicted"/>
<evidence type="ECO:0000313" key="3">
    <source>
        <dbReference type="EMBL" id="GER48221.1"/>
    </source>
</evidence>
<organism evidence="3 4">
    <name type="scientific">Striga asiatica</name>
    <name type="common">Asiatic witchweed</name>
    <name type="synonym">Buchnera asiatica</name>
    <dbReference type="NCBI Taxonomy" id="4170"/>
    <lineage>
        <taxon>Eukaryota</taxon>
        <taxon>Viridiplantae</taxon>
        <taxon>Streptophyta</taxon>
        <taxon>Embryophyta</taxon>
        <taxon>Tracheophyta</taxon>
        <taxon>Spermatophyta</taxon>
        <taxon>Magnoliopsida</taxon>
        <taxon>eudicotyledons</taxon>
        <taxon>Gunneridae</taxon>
        <taxon>Pentapetalae</taxon>
        <taxon>asterids</taxon>
        <taxon>lamiids</taxon>
        <taxon>Lamiales</taxon>
        <taxon>Orobanchaceae</taxon>
        <taxon>Buchnereae</taxon>
        <taxon>Striga</taxon>
    </lineage>
</organism>
<dbReference type="AlphaFoldDB" id="A0A5A7QWI1"/>
<dbReference type="Pfam" id="PF25122">
    <property type="entry name" value="DUF7815"/>
    <property type="match status" value="1"/>
</dbReference>